<evidence type="ECO:0000256" key="3">
    <source>
        <dbReference type="ARBA" id="ARBA00023014"/>
    </source>
</evidence>
<proteinExistence type="predicted"/>
<evidence type="ECO:0000313" key="6">
    <source>
        <dbReference type="Proteomes" id="UP000175744"/>
    </source>
</evidence>
<dbReference type="Pfam" id="PF12838">
    <property type="entry name" value="Fer4_7"/>
    <property type="match status" value="1"/>
</dbReference>
<protein>
    <submittedName>
        <fullName evidence="5">NADH-quinone oxidoreductase subunit I</fullName>
        <ecNumber evidence="5">1.6.5.11</ecNumber>
    </submittedName>
</protein>
<dbReference type="InterPro" id="IPR017896">
    <property type="entry name" value="4Fe4S_Fe-S-bd"/>
</dbReference>
<comment type="caution">
    <text evidence="5">The sequence shown here is derived from an EMBL/GenBank/DDBJ whole genome shotgun (WGS) entry which is preliminary data.</text>
</comment>
<keyword evidence="1" id="KW-0479">Metal-binding</keyword>
<evidence type="ECO:0000259" key="4">
    <source>
        <dbReference type="PROSITE" id="PS51379"/>
    </source>
</evidence>
<dbReference type="GO" id="GO:0016491">
    <property type="term" value="F:oxidoreductase activity"/>
    <property type="evidence" value="ECO:0007669"/>
    <property type="project" value="UniProtKB-KW"/>
</dbReference>
<dbReference type="EC" id="1.6.5.11" evidence="5"/>
<evidence type="ECO:0000256" key="2">
    <source>
        <dbReference type="ARBA" id="ARBA00023004"/>
    </source>
</evidence>
<dbReference type="RefSeq" id="WP_242866435.1">
    <property type="nucleotide sequence ID" value="NZ_LZFO01000025.1"/>
</dbReference>
<dbReference type="PROSITE" id="PS00198">
    <property type="entry name" value="4FE4S_FER_1"/>
    <property type="match status" value="1"/>
</dbReference>
<feature type="domain" description="4Fe-4S ferredoxin-type" evidence="4">
    <location>
        <begin position="5"/>
        <end position="34"/>
    </location>
</feature>
<gene>
    <name evidence="5" type="primary">nuoI</name>
    <name evidence="5" type="ORF">CLOACE_16580</name>
</gene>
<dbReference type="Proteomes" id="UP000175744">
    <property type="component" value="Unassembled WGS sequence"/>
</dbReference>
<feature type="domain" description="4Fe-4S ferredoxin-type" evidence="4">
    <location>
        <begin position="41"/>
        <end position="70"/>
    </location>
</feature>
<organism evidence="5 6">
    <name type="scientific">Clostridium acetireducens DSM 10703</name>
    <dbReference type="NCBI Taxonomy" id="1121290"/>
    <lineage>
        <taxon>Bacteria</taxon>
        <taxon>Bacillati</taxon>
        <taxon>Bacillota</taxon>
        <taxon>Clostridia</taxon>
        <taxon>Eubacteriales</taxon>
        <taxon>Clostridiaceae</taxon>
        <taxon>Clostridium</taxon>
    </lineage>
</organism>
<name>A0A1E8EXI0_9CLOT</name>
<dbReference type="GO" id="GO:0051536">
    <property type="term" value="F:iron-sulfur cluster binding"/>
    <property type="evidence" value="ECO:0007669"/>
    <property type="project" value="UniProtKB-KW"/>
</dbReference>
<keyword evidence="5" id="KW-0560">Oxidoreductase</keyword>
<dbReference type="SUPFAM" id="SSF54862">
    <property type="entry name" value="4Fe-4S ferredoxins"/>
    <property type="match status" value="1"/>
</dbReference>
<dbReference type="GO" id="GO:0046872">
    <property type="term" value="F:metal ion binding"/>
    <property type="evidence" value="ECO:0007669"/>
    <property type="project" value="UniProtKB-KW"/>
</dbReference>
<dbReference type="InterPro" id="IPR017900">
    <property type="entry name" value="4Fe4S_Fe_S_CS"/>
</dbReference>
<dbReference type="STRING" id="1121290.CLAOCE_16580"/>
<dbReference type="PANTHER" id="PTHR43122">
    <property type="entry name" value="FERREDOXIN SUBUNIT OF PYRUVATE:FLAVODOXIN OXIDOREDUCTASE-RELATED"/>
    <property type="match status" value="1"/>
</dbReference>
<accession>A0A1E8EXI0</accession>
<reference evidence="5 6" key="1">
    <citation type="submission" date="2016-06" db="EMBL/GenBank/DDBJ databases">
        <title>Genome sequence of Clostridium acetireducens DSM 10703.</title>
        <authorList>
            <person name="Poehlein A."/>
            <person name="Fluechter S."/>
            <person name="Duerre P."/>
            <person name="Daniel R."/>
        </authorList>
    </citation>
    <scope>NUCLEOTIDE SEQUENCE [LARGE SCALE GENOMIC DNA]</scope>
    <source>
        <strain evidence="5 6">DSM 10703</strain>
    </source>
</reference>
<dbReference type="PANTHER" id="PTHR43122:SF1">
    <property type="entry name" value="IRON-SULFUR-BINDING PROTEIN"/>
    <property type="match status" value="1"/>
</dbReference>
<dbReference type="AlphaFoldDB" id="A0A1E8EXI0"/>
<evidence type="ECO:0000313" key="5">
    <source>
        <dbReference type="EMBL" id="OFI05500.1"/>
    </source>
</evidence>
<dbReference type="Gene3D" id="3.30.70.20">
    <property type="match status" value="2"/>
</dbReference>
<keyword evidence="3" id="KW-0411">Iron-sulfur</keyword>
<dbReference type="PROSITE" id="PS51379">
    <property type="entry name" value="4FE4S_FER_2"/>
    <property type="match status" value="2"/>
</dbReference>
<dbReference type="EMBL" id="LZFO01000025">
    <property type="protein sequence ID" value="OFI05500.1"/>
    <property type="molecule type" value="Genomic_DNA"/>
</dbReference>
<keyword evidence="6" id="KW-1185">Reference proteome</keyword>
<evidence type="ECO:0000256" key="1">
    <source>
        <dbReference type="ARBA" id="ARBA00022723"/>
    </source>
</evidence>
<sequence length="71" mass="7994">MQENIKVKTKPERCKECGLCVNNCPKQAISFSEEINEQGYRYTIIDHDKCIGCGVCYTVCPDGVYEVLGDN</sequence>
<keyword evidence="2" id="KW-0408">Iron</keyword>